<feature type="region of interest" description="Disordered" evidence="1">
    <location>
        <begin position="40"/>
        <end position="59"/>
    </location>
</feature>
<dbReference type="OrthoDB" id="7505503at2"/>
<dbReference type="PROSITE" id="PS51257">
    <property type="entry name" value="PROKAR_LIPOPROTEIN"/>
    <property type="match status" value="1"/>
</dbReference>
<evidence type="ECO:0000313" key="4">
    <source>
        <dbReference type="Proteomes" id="UP000031057"/>
    </source>
</evidence>
<evidence type="ECO:0008006" key="5">
    <source>
        <dbReference type="Google" id="ProtNLM"/>
    </source>
</evidence>
<dbReference type="Proteomes" id="UP000031057">
    <property type="component" value="Unassembled WGS sequence"/>
</dbReference>
<reference evidence="3 4" key="1">
    <citation type="submission" date="2014-10" db="EMBL/GenBank/DDBJ databases">
        <title>Genome sequence of Novosphingobium malaysiense MUSC 273(T).</title>
        <authorList>
            <person name="Lee L.-H."/>
        </authorList>
    </citation>
    <scope>NUCLEOTIDE SEQUENCE [LARGE SCALE GENOMIC DNA]</scope>
    <source>
        <strain evidence="3 4">MUSC 273</strain>
    </source>
</reference>
<dbReference type="RefSeq" id="WP_039289531.1">
    <property type="nucleotide sequence ID" value="NZ_JTDI01000007.1"/>
</dbReference>
<keyword evidence="4" id="KW-1185">Reference proteome</keyword>
<name>A0A0B1ZK88_9SPHN</name>
<feature type="chain" id="PRO_5002084726" description="Lipoprotein" evidence="2">
    <location>
        <begin position="20"/>
        <end position="175"/>
    </location>
</feature>
<sequence>MIRAKARLLTVLLPMVAGACSTAGNYPSLALRDVERIRGSAQPVAGEAPQPAPEPPPLSADLATRLNGLVKMAREADRQFQANRPAAERAVASAGGIASDSWSTASIALARLETSRSSAMVALADLDGLYVDARTDAPLEETPSAEAIASARDLVDGWVDAQDEVLSSLAARLPG</sequence>
<evidence type="ECO:0000256" key="1">
    <source>
        <dbReference type="SAM" id="MobiDB-lite"/>
    </source>
</evidence>
<accession>A0A0B1ZK88</accession>
<comment type="caution">
    <text evidence="3">The sequence shown here is derived from an EMBL/GenBank/DDBJ whole genome shotgun (WGS) entry which is preliminary data.</text>
</comment>
<gene>
    <name evidence="3" type="ORF">LK12_19750</name>
</gene>
<proteinExistence type="predicted"/>
<evidence type="ECO:0000313" key="3">
    <source>
        <dbReference type="EMBL" id="KHK89683.1"/>
    </source>
</evidence>
<dbReference type="STRING" id="1348853.LK12_19750"/>
<dbReference type="EMBL" id="JTDI01000007">
    <property type="protein sequence ID" value="KHK89683.1"/>
    <property type="molecule type" value="Genomic_DNA"/>
</dbReference>
<protein>
    <recommendedName>
        <fullName evidence="5">Lipoprotein</fullName>
    </recommendedName>
</protein>
<dbReference type="AlphaFoldDB" id="A0A0B1ZK88"/>
<evidence type="ECO:0000256" key="2">
    <source>
        <dbReference type="SAM" id="SignalP"/>
    </source>
</evidence>
<feature type="signal peptide" evidence="2">
    <location>
        <begin position="1"/>
        <end position="19"/>
    </location>
</feature>
<organism evidence="3 4">
    <name type="scientific">Novosphingobium malaysiense</name>
    <dbReference type="NCBI Taxonomy" id="1348853"/>
    <lineage>
        <taxon>Bacteria</taxon>
        <taxon>Pseudomonadati</taxon>
        <taxon>Pseudomonadota</taxon>
        <taxon>Alphaproteobacteria</taxon>
        <taxon>Sphingomonadales</taxon>
        <taxon>Sphingomonadaceae</taxon>
        <taxon>Novosphingobium</taxon>
    </lineage>
</organism>
<keyword evidence="2" id="KW-0732">Signal</keyword>